<accession>A0A6M0RFZ3</accession>
<dbReference type="PROSITE" id="PS00595">
    <property type="entry name" value="AA_TRANSFER_CLASS_5"/>
    <property type="match status" value="1"/>
</dbReference>
<dbReference type="PANTHER" id="PTHR43586">
    <property type="entry name" value="CYSTEINE DESULFURASE"/>
    <property type="match status" value="1"/>
</dbReference>
<dbReference type="Gene3D" id="3.90.1150.10">
    <property type="entry name" value="Aspartate Aminotransferase, domain 1"/>
    <property type="match status" value="1"/>
</dbReference>
<dbReference type="InterPro" id="IPR020578">
    <property type="entry name" value="Aminotrans_V_PyrdxlP_BS"/>
</dbReference>
<dbReference type="Gene3D" id="3.40.640.10">
    <property type="entry name" value="Type I PLP-dependent aspartate aminotransferase-like (Major domain)"/>
    <property type="match status" value="1"/>
</dbReference>
<keyword evidence="7" id="KW-1185">Reference proteome</keyword>
<dbReference type="PANTHER" id="PTHR43586:SF4">
    <property type="entry name" value="ISOPENICILLIN N EPIMERASE"/>
    <property type="match status" value="1"/>
</dbReference>
<evidence type="ECO:0000256" key="1">
    <source>
        <dbReference type="ARBA" id="ARBA00001933"/>
    </source>
</evidence>
<dbReference type="SUPFAM" id="SSF53383">
    <property type="entry name" value="PLP-dependent transferases"/>
    <property type="match status" value="1"/>
</dbReference>
<feature type="domain" description="Aminotransferase class V" evidence="5">
    <location>
        <begin position="62"/>
        <end position="385"/>
    </location>
</feature>
<keyword evidence="6" id="KW-0808">Transferase</keyword>
<comment type="cofactor">
    <cofactor evidence="1 4">
        <name>pyridoxal 5'-phosphate</name>
        <dbReference type="ChEBI" id="CHEBI:597326"/>
    </cofactor>
</comment>
<sequence length="398" mass="44348">MSVSIAQYRQTIPALQNKSYFNYGGQGPMVLNALKAIQFAHQTMQTRGPFGSAVNTWMQVEGEKTRRVLADELGVSPQTMVLTEDVTVGCNIALWGMSWRNGDHILLSDCEHPGIFAAVYELQRRFDLEVSIFPHLSQINRANPVAMIQSQLRPNTRLVVVSHVLWNTGQVMPLTEICQLCHAQPQTVRVLSDAAQSVGMLPLQMAETGVDFYAFTGHKWCCGPAGLGGLYVSPAAMEDLAPTFIGWRGITMNKEGQPTGWQSDARRYEVATSNVALCSGLRVAIASHHSWGTAEERYFRICQLSSYLWGKLNSLRAVQCLLKSPPESGLVSFQLFQAGEYSPDLHQKLVTYLESQQFYLRTLLSPSCVRACVHYFTTEAEIDRLIDTIETFLHGHSL</sequence>
<dbReference type="EMBL" id="QXHD01000004">
    <property type="protein sequence ID" value="NEZ55166.1"/>
    <property type="molecule type" value="Genomic_DNA"/>
</dbReference>
<protein>
    <submittedName>
        <fullName evidence="6">Aminotransferase class V-fold PLP-dependent enzyme</fullName>
    </submittedName>
</protein>
<comment type="caution">
    <text evidence="6">The sequence shown here is derived from an EMBL/GenBank/DDBJ whole genome shotgun (WGS) entry which is preliminary data.</text>
</comment>
<dbReference type="GO" id="GO:0008483">
    <property type="term" value="F:transaminase activity"/>
    <property type="evidence" value="ECO:0007669"/>
    <property type="project" value="UniProtKB-KW"/>
</dbReference>
<dbReference type="RefSeq" id="WP_163662149.1">
    <property type="nucleotide sequence ID" value="NZ_QXHD01000004.1"/>
</dbReference>
<dbReference type="InterPro" id="IPR000192">
    <property type="entry name" value="Aminotrans_V_dom"/>
</dbReference>
<keyword evidence="2" id="KW-0663">Pyridoxal phosphate</keyword>
<proteinExistence type="inferred from homology"/>
<dbReference type="InterPro" id="IPR015424">
    <property type="entry name" value="PyrdxlP-dep_Trfase"/>
</dbReference>
<name>A0A6M0RFZ3_9CYAN</name>
<evidence type="ECO:0000259" key="5">
    <source>
        <dbReference type="Pfam" id="PF00266"/>
    </source>
</evidence>
<comment type="similarity">
    <text evidence="3">Belongs to the class-V pyridoxal-phosphate-dependent aminotransferase family.</text>
</comment>
<organism evidence="6 7">
    <name type="scientific">Adonisia turfae CCMR0081</name>
    <dbReference type="NCBI Taxonomy" id="2292702"/>
    <lineage>
        <taxon>Bacteria</taxon>
        <taxon>Bacillati</taxon>
        <taxon>Cyanobacteriota</taxon>
        <taxon>Adonisia</taxon>
        <taxon>Adonisia turfae</taxon>
    </lineage>
</organism>
<dbReference type="AlphaFoldDB" id="A0A6M0RFZ3"/>
<gene>
    <name evidence="6" type="ORF">DXZ20_05630</name>
</gene>
<evidence type="ECO:0000256" key="3">
    <source>
        <dbReference type="RuleBase" id="RU004075"/>
    </source>
</evidence>
<evidence type="ECO:0000256" key="2">
    <source>
        <dbReference type="ARBA" id="ARBA00022898"/>
    </source>
</evidence>
<evidence type="ECO:0000313" key="6">
    <source>
        <dbReference type="EMBL" id="NEZ55166.1"/>
    </source>
</evidence>
<dbReference type="Pfam" id="PF00266">
    <property type="entry name" value="Aminotran_5"/>
    <property type="match status" value="1"/>
</dbReference>
<keyword evidence="6" id="KW-0032">Aminotransferase</keyword>
<evidence type="ECO:0000256" key="4">
    <source>
        <dbReference type="RuleBase" id="RU004504"/>
    </source>
</evidence>
<dbReference type="InterPro" id="IPR015421">
    <property type="entry name" value="PyrdxlP-dep_Trfase_major"/>
</dbReference>
<dbReference type="InterPro" id="IPR015422">
    <property type="entry name" value="PyrdxlP-dep_Trfase_small"/>
</dbReference>
<reference evidence="6 7" key="1">
    <citation type="journal article" date="2020" name="Microb. Ecol.">
        <title>Ecogenomics of the Marine Benthic Filamentous Cyanobacterium Adonisia.</title>
        <authorList>
            <person name="Walter J.M."/>
            <person name="Coutinho F.H."/>
            <person name="Leomil L."/>
            <person name="Hargreaves P.I."/>
            <person name="Campeao M.E."/>
            <person name="Vieira V.V."/>
            <person name="Silva B.S."/>
            <person name="Fistarol G.O."/>
            <person name="Salomon P.S."/>
            <person name="Sawabe T."/>
            <person name="Mino S."/>
            <person name="Hosokawa M."/>
            <person name="Miyashita H."/>
            <person name="Maruyama F."/>
            <person name="van Verk M.C."/>
            <person name="Dutilh B.E."/>
            <person name="Thompson C.C."/>
            <person name="Thompson F.L."/>
        </authorList>
    </citation>
    <scope>NUCLEOTIDE SEQUENCE [LARGE SCALE GENOMIC DNA]</scope>
    <source>
        <strain evidence="6 7">CCMR0081</strain>
    </source>
</reference>
<evidence type="ECO:0000313" key="7">
    <source>
        <dbReference type="Proteomes" id="UP000481033"/>
    </source>
</evidence>
<dbReference type="Proteomes" id="UP000481033">
    <property type="component" value="Unassembled WGS sequence"/>
</dbReference>